<keyword evidence="4" id="KW-0378">Hydrolase</keyword>
<keyword evidence="5" id="KW-1015">Disulfide bond</keyword>
<evidence type="ECO:0000256" key="4">
    <source>
        <dbReference type="ARBA" id="ARBA00022801"/>
    </source>
</evidence>
<keyword evidence="8" id="KW-1133">Transmembrane helix</keyword>
<dbReference type="GO" id="GO:0006508">
    <property type="term" value="P:proteolysis"/>
    <property type="evidence" value="ECO:0007669"/>
    <property type="project" value="UniProtKB-KW"/>
</dbReference>
<dbReference type="InterPro" id="IPR033121">
    <property type="entry name" value="PEPTIDASE_A1"/>
</dbReference>
<organism evidence="11">
    <name type="scientific">Homalodisca liturata</name>
    <dbReference type="NCBI Taxonomy" id="320908"/>
    <lineage>
        <taxon>Eukaryota</taxon>
        <taxon>Metazoa</taxon>
        <taxon>Ecdysozoa</taxon>
        <taxon>Arthropoda</taxon>
        <taxon>Hexapoda</taxon>
        <taxon>Insecta</taxon>
        <taxon>Pterygota</taxon>
        <taxon>Neoptera</taxon>
        <taxon>Paraneoptera</taxon>
        <taxon>Hemiptera</taxon>
        <taxon>Auchenorrhyncha</taxon>
        <taxon>Membracoidea</taxon>
        <taxon>Cicadellidae</taxon>
        <taxon>Cicadellinae</taxon>
        <taxon>Proconiini</taxon>
        <taxon>Homalodisca</taxon>
    </lineage>
</organism>
<name>A0A1B6H8I4_9HEMI</name>
<dbReference type="InterPro" id="IPR001461">
    <property type="entry name" value="Aspartic_peptidase_A1"/>
</dbReference>
<evidence type="ECO:0000256" key="6">
    <source>
        <dbReference type="ARBA" id="ARBA00023180"/>
    </source>
</evidence>
<feature type="domain" description="Peptidase A1" evidence="10">
    <location>
        <begin position="73"/>
        <end position="382"/>
    </location>
</feature>
<comment type="similarity">
    <text evidence="1">Belongs to the peptidase A1 family.</text>
</comment>
<feature type="active site" evidence="7">
    <location>
        <position position="275"/>
    </location>
</feature>
<dbReference type="PANTHER" id="PTHR47966:SF51">
    <property type="entry name" value="BETA-SITE APP-CLEAVING ENZYME, ISOFORM A-RELATED"/>
    <property type="match status" value="1"/>
</dbReference>
<dbReference type="Pfam" id="PF00026">
    <property type="entry name" value="Asp"/>
    <property type="match status" value="1"/>
</dbReference>
<feature type="transmembrane region" description="Helical" evidence="8">
    <location>
        <begin position="394"/>
        <end position="413"/>
    </location>
</feature>
<dbReference type="PRINTS" id="PR00792">
    <property type="entry name" value="PEPSIN"/>
</dbReference>
<protein>
    <recommendedName>
        <fullName evidence="10">Peptidase A1 domain-containing protein</fullName>
    </recommendedName>
</protein>
<evidence type="ECO:0000256" key="1">
    <source>
        <dbReference type="ARBA" id="ARBA00007447"/>
    </source>
</evidence>
<gene>
    <name evidence="11" type="ORF">g.12117</name>
</gene>
<keyword evidence="8" id="KW-0472">Membrane</keyword>
<accession>A0A1B6H8I4</accession>
<evidence type="ECO:0000256" key="3">
    <source>
        <dbReference type="ARBA" id="ARBA00022750"/>
    </source>
</evidence>
<feature type="chain" id="PRO_5008584140" description="Peptidase A1 domain-containing protein" evidence="9">
    <location>
        <begin position="25"/>
        <end position="416"/>
    </location>
</feature>
<dbReference type="AlphaFoldDB" id="A0A1B6H8I4"/>
<dbReference type="FunFam" id="2.40.70.10:FF:000008">
    <property type="entry name" value="Cathepsin D"/>
    <property type="match status" value="1"/>
</dbReference>
<dbReference type="FunFam" id="2.40.70.10:FF:000002">
    <property type="entry name" value="Vacuolar aspartic proteinase"/>
    <property type="match status" value="1"/>
</dbReference>
<dbReference type="PROSITE" id="PS51767">
    <property type="entry name" value="PEPTIDASE_A1"/>
    <property type="match status" value="1"/>
</dbReference>
<sequence>MFLNAAGCTLLFLLFTCFSVKSLSKENVLTVGLKRVQREHTVDRLSALARAVKSNSFGDQQAVTLKDVQDVYYYGIMSFGTPKQLVNILFDSGSADLWVASIDICTYDNTYCRVHSTYSHNVSQTYHKNGSTFAIQYGIGSASGYVSIDNIEVGQLLVTGQYFGEATSIDTNTAATQFDGIFGLAYPALSVIGTAPPFVNMIIQNVVNESVFAFYLNRVDESTEGELVLGGIDPSHYTGNITYTPVVEQSYWLINIDGMYVNSKVISLNNTAVPDSGTSLLYGPHKYMDEVNTLIGGQEQGGLYFVDCSAVDSLPNVTFVISNTSFVLEPKDYILKVSDGSAVACVSGFVGSDSPSFFILGDVFMRKYYTVFDMGNNQVGFAEALVVTSGGFRIFNMNTVLITLIFQTVYIFLRNL</sequence>
<reference evidence="11" key="1">
    <citation type="submission" date="2015-11" db="EMBL/GenBank/DDBJ databases">
        <title>De novo transcriptome assembly of four potential Pierce s Disease insect vectors from Arizona vineyards.</title>
        <authorList>
            <person name="Tassone E.E."/>
        </authorList>
    </citation>
    <scope>NUCLEOTIDE SEQUENCE</scope>
</reference>
<keyword evidence="2" id="KW-0645">Protease</keyword>
<evidence type="ECO:0000256" key="2">
    <source>
        <dbReference type="ARBA" id="ARBA00022670"/>
    </source>
</evidence>
<dbReference type="PANTHER" id="PTHR47966">
    <property type="entry name" value="BETA-SITE APP-CLEAVING ENZYME, ISOFORM A-RELATED"/>
    <property type="match status" value="1"/>
</dbReference>
<evidence type="ECO:0000259" key="10">
    <source>
        <dbReference type="PROSITE" id="PS51767"/>
    </source>
</evidence>
<evidence type="ECO:0000256" key="9">
    <source>
        <dbReference type="SAM" id="SignalP"/>
    </source>
</evidence>
<evidence type="ECO:0000256" key="5">
    <source>
        <dbReference type="ARBA" id="ARBA00023157"/>
    </source>
</evidence>
<evidence type="ECO:0000256" key="7">
    <source>
        <dbReference type="PIRSR" id="PIRSR601461-1"/>
    </source>
</evidence>
<feature type="active site" evidence="7">
    <location>
        <position position="91"/>
    </location>
</feature>
<evidence type="ECO:0000313" key="11">
    <source>
        <dbReference type="EMBL" id="JAS71017.1"/>
    </source>
</evidence>
<dbReference type="Gene3D" id="2.40.70.10">
    <property type="entry name" value="Acid Proteases"/>
    <property type="match status" value="2"/>
</dbReference>
<dbReference type="InterPro" id="IPR021109">
    <property type="entry name" value="Peptidase_aspartic_dom_sf"/>
</dbReference>
<dbReference type="GO" id="GO:0004190">
    <property type="term" value="F:aspartic-type endopeptidase activity"/>
    <property type="evidence" value="ECO:0007669"/>
    <property type="project" value="UniProtKB-KW"/>
</dbReference>
<evidence type="ECO:0000256" key="8">
    <source>
        <dbReference type="SAM" id="Phobius"/>
    </source>
</evidence>
<proteinExistence type="inferred from homology"/>
<keyword evidence="9" id="KW-0732">Signal</keyword>
<keyword evidence="8" id="KW-0812">Transmembrane</keyword>
<keyword evidence="6" id="KW-0325">Glycoprotein</keyword>
<feature type="signal peptide" evidence="9">
    <location>
        <begin position="1"/>
        <end position="24"/>
    </location>
</feature>
<dbReference type="EMBL" id="GECU01036689">
    <property type="protein sequence ID" value="JAS71017.1"/>
    <property type="molecule type" value="Transcribed_RNA"/>
</dbReference>
<keyword evidence="3" id="KW-0064">Aspartyl protease</keyword>
<dbReference type="SUPFAM" id="SSF50630">
    <property type="entry name" value="Acid proteases"/>
    <property type="match status" value="1"/>
</dbReference>